<dbReference type="InterPro" id="IPR023271">
    <property type="entry name" value="Aquaporin-like"/>
</dbReference>
<feature type="transmembrane region" description="Helical" evidence="9">
    <location>
        <begin position="206"/>
        <end position="225"/>
    </location>
</feature>
<dbReference type="PRINTS" id="PR00783">
    <property type="entry name" value="MINTRINSICP"/>
</dbReference>
<dbReference type="Proteomes" id="UP000327013">
    <property type="component" value="Unassembled WGS sequence"/>
</dbReference>
<dbReference type="GO" id="GO:0005886">
    <property type="term" value="C:plasma membrane"/>
    <property type="evidence" value="ECO:0007669"/>
    <property type="project" value="TreeGrafter"/>
</dbReference>
<comment type="similarity">
    <text evidence="2 8">Belongs to the MIP/aquaporin (TC 1.A.8) family.</text>
</comment>
<dbReference type="Pfam" id="PF00230">
    <property type="entry name" value="MIP"/>
    <property type="match status" value="1"/>
</dbReference>
<organism evidence="10 11">
    <name type="scientific">Carpinus fangiana</name>
    <dbReference type="NCBI Taxonomy" id="176857"/>
    <lineage>
        <taxon>Eukaryota</taxon>
        <taxon>Viridiplantae</taxon>
        <taxon>Streptophyta</taxon>
        <taxon>Embryophyta</taxon>
        <taxon>Tracheophyta</taxon>
        <taxon>Spermatophyta</taxon>
        <taxon>Magnoliopsida</taxon>
        <taxon>eudicotyledons</taxon>
        <taxon>Gunneridae</taxon>
        <taxon>Pentapetalae</taxon>
        <taxon>rosids</taxon>
        <taxon>fabids</taxon>
        <taxon>Fagales</taxon>
        <taxon>Betulaceae</taxon>
        <taxon>Carpinus</taxon>
    </lineage>
</organism>
<sequence>MSIHAMRRLGIVDSGGVHGRHFAFSNHTMADTAMHQISGMKMNMNTPANGLNVPGMKYQRKKPYLHFVPVAFRGTIVTWIGEFVGTFLFLFFAFAGTEVANIAVARDSGPDARPNPASLLYISLCFGISLMVNVWAFFRITGGMFNPAVSLGLAMVGGITWKRMLVAWSAQIVGSIAAAALVSGLFPGSLGVNTTLSSGTSVVRGLFIEVFLTAELVFVIFMLAVEKNKATFIAPVGIGLALLIAELAGVAFTGGSLNPARSFGPAVVTPHFPGYHWIYWVGPFLGTLVAVLFYKIVRGLEYEVDNPNAADLVRREASDAEQSHMDPPGTATLLVPDQVGRMV</sequence>
<evidence type="ECO:0000256" key="6">
    <source>
        <dbReference type="ARBA" id="ARBA00022989"/>
    </source>
</evidence>
<dbReference type="PANTHER" id="PTHR19139">
    <property type="entry name" value="AQUAPORIN TRANSPORTER"/>
    <property type="match status" value="1"/>
</dbReference>
<dbReference type="Gene3D" id="1.20.1080.10">
    <property type="entry name" value="Glycerol uptake facilitator protein"/>
    <property type="match status" value="1"/>
</dbReference>
<feature type="transmembrane region" description="Helical" evidence="9">
    <location>
        <begin position="232"/>
        <end position="257"/>
    </location>
</feature>
<feature type="transmembrane region" description="Helical" evidence="9">
    <location>
        <begin position="277"/>
        <end position="297"/>
    </location>
</feature>
<dbReference type="PANTHER" id="PTHR19139:SF199">
    <property type="entry name" value="MIP17260P"/>
    <property type="match status" value="1"/>
</dbReference>
<evidence type="ECO:0000313" key="11">
    <source>
        <dbReference type="Proteomes" id="UP000327013"/>
    </source>
</evidence>
<evidence type="ECO:0000256" key="7">
    <source>
        <dbReference type="ARBA" id="ARBA00023136"/>
    </source>
</evidence>
<proteinExistence type="inferred from homology"/>
<feature type="transmembrane region" description="Helical" evidence="9">
    <location>
        <begin position="168"/>
        <end position="186"/>
    </location>
</feature>
<evidence type="ECO:0000256" key="5">
    <source>
        <dbReference type="ARBA" id="ARBA00022737"/>
    </source>
</evidence>
<evidence type="ECO:0000256" key="4">
    <source>
        <dbReference type="ARBA" id="ARBA00022692"/>
    </source>
</evidence>
<evidence type="ECO:0000256" key="3">
    <source>
        <dbReference type="ARBA" id="ARBA00022448"/>
    </source>
</evidence>
<keyword evidence="6 9" id="KW-1133">Transmembrane helix</keyword>
<keyword evidence="11" id="KW-1185">Reference proteome</keyword>
<evidence type="ECO:0000256" key="8">
    <source>
        <dbReference type="RuleBase" id="RU000477"/>
    </source>
</evidence>
<dbReference type="GO" id="GO:0015250">
    <property type="term" value="F:water channel activity"/>
    <property type="evidence" value="ECO:0007669"/>
    <property type="project" value="TreeGrafter"/>
</dbReference>
<comment type="subcellular location">
    <subcellularLocation>
        <location evidence="1">Membrane</location>
        <topology evidence="1">Multi-pass membrane protein</topology>
    </subcellularLocation>
</comment>
<dbReference type="OrthoDB" id="3222at2759"/>
<dbReference type="AlphaFoldDB" id="A0A5N6KZN8"/>
<dbReference type="SUPFAM" id="SSF81338">
    <property type="entry name" value="Aquaporin-like"/>
    <property type="match status" value="1"/>
</dbReference>
<name>A0A5N6KZN8_9ROSI</name>
<evidence type="ECO:0000256" key="2">
    <source>
        <dbReference type="ARBA" id="ARBA00006175"/>
    </source>
</evidence>
<keyword evidence="5" id="KW-0677">Repeat</keyword>
<evidence type="ECO:0008006" key="12">
    <source>
        <dbReference type="Google" id="ProtNLM"/>
    </source>
</evidence>
<keyword evidence="7 9" id="KW-0472">Membrane</keyword>
<feature type="transmembrane region" description="Helical" evidence="9">
    <location>
        <begin position="117"/>
        <end position="138"/>
    </location>
</feature>
<evidence type="ECO:0000256" key="9">
    <source>
        <dbReference type="SAM" id="Phobius"/>
    </source>
</evidence>
<evidence type="ECO:0000256" key="1">
    <source>
        <dbReference type="ARBA" id="ARBA00004141"/>
    </source>
</evidence>
<dbReference type="FunFam" id="1.20.1080.10:FF:000014">
    <property type="entry name" value="Aquaporin 1"/>
    <property type="match status" value="1"/>
</dbReference>
<protein>
    <recommendedName>
        <fullName evidence="12">Aquaporin</fullName>
    </recommendedName>
</protein>
<dbReference type="EMBL" id="VIBQ01000016">
    <property type="protein sequence ID" value="KAB8356559.1"/>
    <property type="molecule type" value="Genomic_DNA"/>
</dbReference>
<reference evidence="10 11" key="1">
    <citation type="submission" date="2019-06" db="EMBL/GenBank/DDBJ databases">
        <title>A chromosomal-level reference genome of Carpinus fangiana (Coryloideae, Betulaceae).</title>
        <authorList>
            <person name="Yang X."/>
            <person name="Wang Z."/>
            <person name="Zhang L."/>
            <person name="Hao G."/>
            <person name="Liu J."/>
            <person name="Yang Y."/>
        </authorList>
    </citation>
    <scope>NUCLEOTIDE SEQUENCE [LARGE SCALE GENOMIC DNA]</scope>
    <source>
        <strain evidence="10">Cfa_2016G</strain>
        <tissue evidence="10">Leaf</tissue>
    </source>
</reference>
<accession>A0A5N6KZN8</accession>
<comment type="caution">
    <text evidence="10">The sequence shown here is derived from an EMBL/GenBank/DDBJ whole genome shotgun (WGS) entry which is preliminary data.</text>
</comment>
<evidence type="ECO:0000313" key="10">
    <source>
        <dbReference type="EMBL" id="KAB8356559.1"/>
    </source>
</evidence>
<dbReference type="InterPro" id="IPR034294">
    <property type="entry name" value="Aquaporin_transptr"/>
</dbReference>
<gene>
    <name evidence="10" type="ORF">FH972_024141</name>
</gene>
<keyword evidence="4 8" id="KW-0812">Transmembrane</keyword>
<dbReference type="InterPro" id="IPR000425">
    <property type="entry name" value="MIP"/>
</dbReference>
<keyword evidence="3 8" id="KW-0813">Transport</keyword>